<dbReference type="RefSeq" id="WP_344687772.1">
    <property type="nucleotide sequence ID" value="NZ_BAAAVV010000002.1"/>
</dbReference>
<evidence type="ECO:0000256" key="1">
    <source>
        <dbReference type="SAM" id="Phobius"/>
    </source>
</evidence>
<evidence type="ECO:0000313" key="2">
    <source>
        <dbReference type="EMBL" id="GAA3162037.1"/>
    </source>
</evidence>
<feature type="transmembrane region" description="Helical" evidence="1">
    <location>
        <begin position="33"/>
        <end position="55"/>
    </location>
</feature>
<dbReference type="Proteomes" id="UP001499924">
    <property type="component" value="Unassembled WGS sequence"/>
</dbReference>
<feature type="transmembrane region" description="Helical" evidence="1">
    <location>
        <begin position="278"/>
        <end position="298"/>
    </location>
</feature>
<feature type="transmembrane region" description="Helical" evidence="1">
    <location>
        <begin position="353"/>
        <end position="371"/>
    </location>
</feature>
<organism evidence="2 3">
    <name type="scientific">Blastococcus jejuensis</name>
    <dbReference type="NCBI Taxonomy" id="351224"/>
    <lineage>
        <taxon>Bacteria</taxon>
        <taxon>Bacillati</taxon>
        <taxon>Actinomycetota</taxon>
        <taxon>Actinomycetes</taxon>
        <taxon>Geodermatophilales</taxon>
        <taxon>Geodermatophilaceae</taxon>
        <taxon>Blastococcus</taxon>
    </lineage>
</organism>
<feature type="transmembrane region" description="Helical" evidence="1">
    <location>
        <begin position="215"/>
        <end position="233"/>
    </location>
</feature>
<keyword evidence="3" id="KW-1185">Reference proteome</keyword>
<feature type="transmembrane region" description="Helical" evidence="1">
    <location>
        <begin position="383"/>
        <end position="406"/>
    </location>
</feature>
<feature type="transmembrane region" description="Helical" evidence="1">
    <location>
        <begin position="553"/>
        <end position="575"/>
    </location>
</feature>
<gene>
    <name evidence="2" type="ORF">GCM10010531_12190</name>
</gene>
<name>A0ABP6NYI8_9ACTN</name>
<keyword evidence="1" id="KW-0812">Transmembrane</keyword>
<accession>A0ABP6NYI8</accession>
<evidence type="ECO:0008006" key="4">
    <source>
        <dbReference type="Google" id="ProtNLM"/>
    </source>
</evidence>
<feature type="transmembrane region" description="Helical" evidence="1">
    <location>
        <begin position="310"/>
        <end position="333"/>
    </location>
</feature>
<reference evidence="3" key="1">
    <citation type="journal article" date="2019" name="Int. J. Syst. Evol. Microbiol.">
        <title>The Global Catalogue of Microorganisms (GCM) 10K type strain sequencing project: providing services to taxonomists for standard genome sequencing and annotation.</title>
        <authorList>
            <consortium name="The Broad Institute Genomics Platform"/>
            <consortium name="The Broad Institute Genome Sequencing Center for Infectious Disease"/>
            <person name="Wu L."/>
            <person name="Ma J."/>
        </authorList>
    </citation>
    <scope>NUCLEOTIDE SEQUENCE [LARGE SCALE GENOMIC DNA]</scope>
    <source>
        <strain evidence="3">JCM 15614</strain>
    </source>
</reference>
<keyword evidence="1" id="KW-0472">Membrane</keyword>
<proteinExistence type="predicted"/>
<dbReference type="EMBL" id="BAAAVV010000002">
    <property type="protein sequence ID" value="GAA3162037.1"/>
    <property type="molecule type" value="Genomic_DNA"/>
</dbReference>
<comment type="caution">
    <text evidence="2">The sequence shown here is derived from an EMBL/GenBank/DDBJ whole genome shotgun (WGS) entry which is preliminary data.</text>
</comment>
<evidence type="ECO:0000313" key="3">
    <source>
        <dbReference type="Proteomes" id="UP001499924"/>
    </source>
</evidence>
<keyword evidence="1" id="KW-1133">Transmembrane helix</keyword>
<sequence length="594" mass="60043">MARSVAAGVAAGAAQAPRTPRWSAPEPAPWPMRALALVVALVVTGPALAPGYVLLRDMVFVPRQDLDLDALGLGGTLPRAVPVDAVMGVLTAVVPGQLLQKAVLLALVYAAVLGAARLVPPAADGRRGAAAAVAGLVYGWSPYLAERLLLGHWTHLLAFAALPWIARAALRVRDGVPRALPALVLALAPAALSPTGSLLAAGVVLAVLGRRAGRALVAVLVLSLPWLAAGLLHPSGGGSDPTGVAAFAARAEHWGGSVLSVLGTGGIWNAGAVPPSRASVMAPVLTVALVALAVAGWAATRPLRGPARGLLVLGGVGVLLGCAGTLPGLAGLLEVTVAHVPGGGLLRDGQKWVAWWALPLAVGAGLGVRSLGALARERAGRGAAAGVVVAGLLLPLLAVPDLAWGVGGRLQPVTYPDDWARVRAAVAADPQPGDVLVLPLGAYRAFAWNDDRTVLDPAARWLPRPVVTDDTLVVGELTVAGEDRRARAARAAVDDPAALARLGVGWVLVERGTPGPAVPPEIAALPAVVTGPDLVLHRVPGAVDAAGPAPVRVTAVVLAHALAAGAVVGSALWIMRSASTVPARRRPRGKRVKE</sequence>
<protein>
    <recommendedName>
        <fullName evidence="4">Membrane protein YfhO</fullName>
    </recommendedName>
</protein>
<feature type="transmembrane region" description="Helical" evidence="1">
    <location>
        <begin position="182"/>
        <end position="208"/>
    </location>
</feature>
<feature type="transmembrane region" description="Helical" evidence="1">
    <location>
        <begin position="152"/>
        <end position="170"/>
    </location>
</feature>